<evidence type="ECO:0000256" key="6">
    <source>
        <dbReference type="ARBA" id="ARBA00023136"/>
    </source>
</evidence>
<feature type="transmembrane region" description="Helical" evidence="8">
    <location>
        <begin position="256"/>
        <end position="274"/>
    </location>
</feature>
<evidence type="ECO:0000256" key="7">
    <source>
        <dbReference type="SAM" id="MobiDB-lite"/>
    </source>
</evidence>
<feature type="transmembrane region" description="Helical" evidence="8">
    <location>
        <begin position="316"/>
        <end position="338"/>
    </location>
</feature>
<feature type="transmembrane region" description="Helical" evidence="8">
    <location>
        <begin position="169"/>
        <end position="186"/>
    </location>
</feature>
<dbReference type="InterPro" id="IPR051788">
    <property type="entry name" value="MFS_Transporter"/>
</dbReference>
<feature type="transmembrane region" description="Helical" evidence="8">
    <location>
        <begin position="385"/>
        <end position="405"/>
    </location>
</feature>
<keyword evidence="5 8" id="KW-1133">Transmembrane helix</keyword>
<feature type="compositionally biased region" description="Basic and acidic residues" evidence="7">
    <location>
        <begin position="1"/>
        <end position="11"/>
    </location>
</feature>
<name>A0AAV5S2W1_MAUHU</name>
<feature type="transmembrane region" description="Helical" evidence="8">
    <location>
        <begin position="192"/>
        <end position="217"/>
    </location>
</feature>
<organism evidence="10 11">
    <name type="scientific">Maudiozyma humilis</name>
    <name type="common">Sour dough yeast</name>
    <name type="synonym">Kazachstania humilis</name>
    <dbReference type="NCBI Taxonomy" id="51915"/>
    <lineage>
        <taxon>Eukaryota</taxon>
        <taxon>Fungi</taxon>
        <taxon>Dikarya</taxon>
        <taxon>Ascomycota</taxon>
        <taxon>Saccharomycotina</taxon>
        <taxon>Saccharomycetes</taxon>
        <taxon>Saccharomycetales</taxon>
        <taxon>Saccharomycetaceae</taxon>
        <taxon>Maudiozyma</taxon>
    </lineage>
</organism>
<evidence type="ECO:0000256" key="1">
    <source>
        <dbReference type="ARBA" id="ARBA00004127"/>
    </source>
</evidence>
<dbReference type="EMBL" id="BTGD01000016">
    <property type="protein sequence ID" value="GMM57893.1"/>
    <property type="molecule type" value="Genomic_DNA"/>
</dbReference>
<comment type="caution">
    <text evidence="10">The sequence shown here is derived from an EMBL/GenBank/DDBJ whole genome shotgun (WGS) entry which is preliminary data.</text>
</comment>
<evidence type="ECO:0000256" key="8">
    <source>
        <dbReference type="SAM" id="Phobius"/>
    </source>
</evidence>
<feature type="region of interest" description="Disordered" evidence="7">
    <location>
        <begin position="1"/>
        <end position="78"/>
    </location>
</feature>
<dbReference type="PANTHER" id="PTHR23514">
    <property type="entry name" value="BYPASS OF STOP CODON PROTEIN 6"/>
    <property type="match status" value="1"/>
</dbReference>
<feature type="compositionally biased region" description="Basic and acidic residues" evidence="7">
    <location>
        <begin position="69"/>
        <end position="78"/>
    </location>
</feature>
<evidence type="ECO:0000313" key="11">
    <source>
        <dbReference type="Proteomes" id="UP001377567"/>
    </source>
</evidence>
<comment type="subcellular location">
    <subcellularLocation>
        <location evidence="1">Endomembrane system</location>
        <topology evidence="1">Multi-pass membrane protein</topology>
    </subcellularLocation>
</comment>
<gene>
    <name evidence="10" type="ORF">DAKH74_045090</name>
</gene>
<keyword evidence="4 8" id="KW-0812">Transmembrane</keyword>
<dbReference type="Gene3D" id="1.20.1250.20">
    <property type="entry name" value="MFS general substrate transporter like domains"/>
    <property type="match status" value="2"/>
</dbReference>
<evidence type="ECO:0000259" key="9">
    <source>
        <dbReference type="PROSITE" id="PS50850"/>
    </source>
</evidence>
<dbReference type="Proteomes" id="UP001377567">
    <property type="component" value="Unassembled WGS sequence"/>
</dbReference>
<dbReference type="GO" id="GO:0016020">
    <property type="term" value="C:membrane"/>
    <property type="evidence" value="ECO:0007669"/>
    <property type="project" value="TreeGrafter"/>
</dbReference>
<dbReference type="InterPro" id="IPR011701">
    <property type="entry name" value="MFS"/>
</dbReference>
<evidence type="ECO:0000313" key="10">
    <source>
        <dbReference type="EMBL" id="GMM57893.1"/>
    </source>
</evidence>
<dbReference type="GO" id="GO:0022857">
    <property type="term" value="F:transmembrane transporter activity"/>
    <property type="evidence" value="ECO:0007669"/>
    <property type="project" value="InterPro"/>
</dbReference>
<dbReference type="InterPro" id="IPR020846">
    <property type="entry name" value="MFS_dom"/>
</dbReference>
<keyword evidence="3" id="KW-0813">Transport</keyword>
<feature type="transmembrane region" description="Helical" evidence="8">
    <location>
        <begin position="480"/>
        <end position="499"/>
    </location>
</feature>
<evidence type="ECO:0000256" key="2">
    <source>
        <dbReference type="ARBA" id="ARBA00008335"/>
    </source>
</evidence>
<accession>A0AAV5S2W1</accession>
<feature type="transmembrane region" description="Helical" evidence="8">
    <location>
        <begin position="411"/>
        <end position="439"/>
    </location>
</feature>
<feature type="transmembrane region" description="Helical" evidence="8">
    <location>
        <begin position="446"/>
        <end position="468"/>
    </location>
</feature>
<dbReference type="GO" id="GO:0012505">
    <property type="term" value="C:endomembrane system"/>
    <property type="evidence" value="ECO:0007669"/>
    <property type="project" value="UniProtKB-SubCell"/>
</dbReference>
<evidence type="ECO:0000256" key="5">
    <source>
        <dbReference type="ARBA" id="ARBA00022989"/>
    </source>
</evidence>
<dbReference type="Pfam" id="PF07690">
    <property type="entry name" value="MFS_1"/>
    <property type="match status" value="1"/>
</dbReference>
<feature type="transmembrane region" description="Helical" evidence="8">
    <location>
        <begin position="138"/>
        <end position="157"/>
    </location>
</feature>
<comment type="similarity">
    <text evidence="2">Belongs to the major facilitator superfamily.</text>
</comment>
<evidence type="ECO:0000256" key="3">
    <source>
        <dbReference type="ARBA" id="ARBA00022448"/>
    </source>
</evidence>
<dbReference type="PANTHER" id="PTHR23514:SF3">
    <property type="entry name" value="BYPASS OF STOP CODON PROTEIN 6"/>
    <property type="match status" value="1"/>
</dbReference>
<dbReference type="SUPFAM" id="SSF103473">
    <property type="entry name" value="MFS general substrate transporter"/>
    <property type="match status" value="1"/>
</dbReference>
<sequence>MGLHDNIDGKWEVNSAEESGAPLHEVSDDLPLMGDDSVASPESFELLESEDPLGDGTLGSLDSQMDPSENPHDGSDLTKTVEWRGHKIRLYPLDYRKIPLVKWQIATCYVMFMVFGFNDQSMGTLLPTVMEYYNVTKVQVSNMFIVQLSGYVCASLLTEKIYTHSGMRGCMLLSALLCIVFFLVLMSKPVNFPVFMFCCFPLGLGIGILDASCNVLMGNMLVHKNELMGIMHAVYGCAAMLTPPLVAHFVEWGHWSMYYVLPFSIAVLGGILTIPSFRYETGAKYAYVLEQEANSGEGASQESKETFTQLIRMPAILLYALFLFAYIGGEIATGVWLYTYLLETKSSDPIAMSYVAATFWVGLTVGRLVLGFVTKRVFANEYRACRVYSLLTVGFYTAWVGIGFVNKSSTSYMLLLSLIMFGCGFFIGPLFPSASIVAVQVLPKKLQISGVGIAVALGGCGGAFLPYMSGILSHWVGVQWIPTFCWIMVAAFTAVWFSYPHYIHGHDEYL</sequence>
<dbReference type="PROSITE" id="PS50850">
    <property type="entry name" value="MFS"/>
    <property type="match status" value="1"/>
</dbReference>
<feature type="transmembrane region" description="Helical" evidence="8">
    <location>
        <begin position="350"/>
        <end position="373"/>
    </location>
</feature>
<reference evidence="10 11" key="1">
    <citation type="journal article" date="2023" name="Elife">
        <title>Identification of key yeast species and microbe-microbe interactions impacting larval growth of Drosophila in the wild.</title>
        <authorList>
            <person name="Mure A."/>
            <person name="Sugiura Y."/>
            <person name="Maeda R."/>
            <person name="Honda K."/>
            <person name="Sakurai N."/>
            <person name="Takahashi Y."/>
            <person name="Watada M."/>
            <person name="Katoh T."/>
            <person name="Gotoh A."/>
            <person name="Gotoh Y."/>
            <person name="Taniguchi I."/>
            <person name="Nakamura K."/>
            <person name="Hayashi T."/>
            <person name="Katayama T."/>
            <person name="Uemura T."/>
            <person name="Hattori Y."/>
        </authorList>
    </citation>
    <scope>NUCLEOTIDE SEQUENCE [LARGE SCALE GENOMIC DNA]</scope>
    <source>
        <strain evidence="10 11">KH-74</strain>
    </source>
</reference>
<dbReference type="AlphaFoldDB" id="A0AAV5S2W1"/>
<feature type="domain" description="Major facilitator superfamily (MFS) profile" evidence="9">
    <location>
        <begin position="104"/>
        <end position="510"/>
    </location>
</feature>
<feature type="transmembrane region" description="Helical" evidence="8">
    <location>
        <begin position="229"/>
        <end position="250"/>
    </location>
</feature>
<evidence type="ECO:0000256" key="4">
    <source>
        <dbReference type="ARBA" id="ARBA00022692"/>
    </source>
</evidence>
<dbReference type="InterPro" id="IPR036259">
    <property type="entry name" value="MFS_trans_sf"/>
</dbReference>
<proteinExistence type="inferred from homology"/>
<keyword evidence="6 8" id="KW-0472">Membrane</keyword>
<protein>
    <submittedName>
        <fullName evidence="10">Bsc6 protein</fullName>
    </submittedName>
</protein>
<keyword evidence="11" id="KW-1185">Reference proteome</keyword>
<feature type="transmembrane region" description="Helical" evidence="8">
    <location>
        <begin position="100"/>
        <end position="118"/>
    </location>
</feature>